<proteinExistence type="predicted"/>
<feature type="transmembrane region" description="Helical" evidence="1">
    <location>
        <begin position="12"/>
        <end position="31"/>
    </location>
</feature>
<keyword evidence="1" id="KW-0472">Membrane</keyword>
<feature type="non-terminal residue" evidence="2">
    <location>
        <position position="45"/>
    </location>
</feature>
<comment type="caution">
    <text evidence="2">The sequence shown here is derived from an EMBL/GenBank/DDBJ whole genome shotgun (WGS) entry which is preliminary data.</text>
</comment>
<name>A0A0F9D8U6_9ZZZZ</name>
<sequence length="45" mass="4763">MTDKKWYKSKTKWGTLLIGVSVVLGTVGGWLSGSIDAGSAFTALM</sequence>
<keyword evidence="1" id="KW-1133">Transmembrane helix</keyword>
<gene>
    <name evidence="2" type="ORF">LCGC14_2229460</name>
</gene>
<accession>A0A0F9D8U6</accession>
<dbReference type="AlphaFoldDB" id="A0A0F9D8U6"/>
<evidence type="ECO:0000256" key="1">
    <source>
        <dbReference type="SAM" id="Phobius"/>
    </source>
</evidence>
<protein>
    <submittedName>
        <fullName evidence="2">Uncharacterized protein</fullName>
    </submittedName>
</protein>
<organism evidence="2">
    <name type="scientific">marine sediment metagenome</name>
    <dbReference type="NCBI Taxonomy" id="412755"/>
    <lineage>
        <taxon>unclassified sequences</taxon>
        <taxon>metagenomes</taxon>
        <taxon>ecological metagenomes</taxon>
    </lineage>
</organism>
<evidence type="ECO:0000313" key="2">
    <source>
        <dbReference type="EMBL" id="KKL58034.1"/>
    </source>
</evidence>
<dbReference type="EMBL" id="LAZR01029959">
    <property type="protein sequence ID" value="KKL58034.1"/>
    <property type="molecule type" value="Genomic_DNA"/>
</dbReference>
<reference evidence="2" key="1">
    <citation type="journal article" date="2015" name="Nature">
        <title>Complex archaea that bridge the gap between prokaryotes and eukaryotes.</title>
        <authorList>
            <person name="Spang A."/>
            <person name="Saw J.H."/>
            <person name="Jorgensen S.L."/>
            <person name="Zaremba-Niedzwiedzka K."/>
            <person name="Martijn J."/>
            <person name="Lind A.E."/>
            <person name="van Eijk R."/>
            <person name="Schleper C."/>
            <person name="Guy L."/>
            <person name="Ettema T.J."/>
        </authorList>
    </citation>
    <scope>NUCLEOTIDE SEQUENCE</scope>
</reference>
<keyword evidence="1" id="KW-0812">Transmembrane</keyword>